<dbReference type="RefSeq" id="WP_119524717.1">
    <property type="nucleotide sequence ID" value="NZ_NRHC01000028.1"/>
</dbReference>
<feature type="domain" description="Restriction endonuclease type II-like" evidence="3">
    <location>
        <begin position="2033"/>
        <end position="2111"/>
    </location>
</feature>
<dbReference type="SUPFAM" id="SSF52540">
    <property type="entry name" value="P-loop containing nucleoside triphosphate hydrolases"/>
    <property type="match status" value="2"/>
</dbReference>
<dbReference type="Proteomes" id="UP000265691">
    <property type="component" value="Unassembled WGS sequence"/>
</dbReference>
<dbReference type="InterPro" id="IPR045055">
    <property type="entry name" value="DNA2/NAM7-like"/>
</dbReference>
<dbReference type="EMBL" id="NRHC01000028">
    <property type="protein sequence ID" value="RIY33613.1"/>
    <property type="molecule type" value="Genomic_DNA"/>
</dbReference>
<dbReference type="Gene3D" id="3.40.960.10">
    <property type="entry name" value="VSR Endonuclease"/>
    <property type="match status" value="1"/>
</dbReference>
<dbReference type="InterPro" id="IPR041679">
    <property type="entry name" value="DNA2/NAM7-like_C"/>
</dbReference>
<feature type="domain" description="DNA2/NAM7 helicase-like C-terminal" evidence="2">
    <location>
        <begin position="1788"/>
        <end position="1968"/>
    </location>
</feature>
<dbReference type="Gene3D" id="3.40.50.300">
    <property type="entry name" value="P-loop containing nucleotide triphosphate hydrolases"/>
    <property type="match status" value="3"/>
</dbReference>
<dbReference type="InterPro" id="IPR049468">
    <property type="entry name" value="Restrct_endonuc-II-like_dom"/>
</dbReference>
<gene>
    <name evidence="4" type="ORF">CKF54_02520</name>
</gene>
<dbReference type="CDD" id="cd18808">
    <property type="entry name" value="SF1_C_Upf1"/>
    <property type="match status" value="1"/>
</dbReference>
<dbReference type="GO" id="GO:0004386">
    <property type="term" value="F:helicase activity"/>
    <property type="evidence" value="ECO:0007669"/>
    <property type="project" value="InterPro"/>
</dbReference>
<dbReference type="InterPro" id="IPR041677">
    <property type="entry name" value="DNA2/NAM7_AAA_11"/>
</dbReference>
<dbReference type="PANTHER" id="PTHR10887">
    <property type="entry name" value="DNA2/NAM7 HELICASE FAMILY"/>
    <property type="match status" value="1"/>
</dbReference>
<accession>A0A3A1Y5S2</accession>
<organism evidence="4 5">
    <name type="scientific">Psittacicella hinzii</name>
    <dbReference type="NCBI Taxonomy" id="2028575"/>
    <lineage>
        <taxon>Bacteria</taxon>
        <taxon>Pseudomonadati</taxon>
        <taxon>Pseudomonadota</taxon>
        <taxon>Gammaproteobacteria</taxon>
        <taxon>Pasteurellales</taxon>
        <taxon>Psittacicellaceae</taxon>
        <taxon>Psittacicella</taxon>
    </lineage>
</organism>
<feature type="domain" description="DNA2/NAM7 helicase helicase" evidence="1">
    <location>
        <begin position="1715"/>
        <end position="1755"/>
    </location>
</feature>
<evidence type="ECO:0000259" key="1">
    <source>
        <dbReference type="Pfam" id="PF13086"/>
    </source>
</evidence>
<evidence type="ECO:0000313" key="5">
    <source>
        <dbReference type="Proteomes" id="UP000265691"/>
    </source>
</evidence>
<evidence type="ECO:0000259" key="3">
    <source>
        <dbReference type="Pfam" id="PF18741"/>
    </source>
</evidence>
<dbReference type="Pfam" id="PF18741">
    <property type="entry name" value="MTES_1575"/>
    <property type="match status" value="1"/>
</dbReference>
<dbReference type="Pfam" id="PF13087">
    <property type="entry name" value="AAA_12"/>
    <property type="match status" value="1"/>
</dbReference>
<evidence type="ECO:0000313" key="4">
    <source>
        <dbReference type="EMBL" id="RIY33613.1"/>
    </source>
</evidence>
<proteinExistence type="predicted"/>
<comment type="caution">
    <text evidence="4">The sequence shown here is derived from an EMBL/GenBank/DDBJ whole genome shotgun (WGS) entry which is preliminary data.</text>
</comment>
<dbReference type="OrthoDB" id="9757917at2"/>
<keyword evidence="5" id="KW-1185">Reference proteome</keyword>
<dbReference type="Pfam" id="PF13086">
    <property type="entry name" value="AAA_11"/>
    <property type="match status" value="1"/>
</dbReference>
<sequence length="2123" mass="242428">MTNENNFVPNLEDDRSFGRFEFTSLEEVRNRLINLTRSNRLINFQESRALTLADVNLLELVKKFSSSKEYSIQLFPRLKFKDFVAYLDWLQANPERLHVYGIVNGEIAERERFVWLHPQLNADLNKNKYARENVLAAMVASSERVASSESEQSTSNSATTNQGLVQLADANQDQNLPSQSQSVQQTENNLVTKQISLHELDKVFAGEDAIELSVEEQEFADLDHDEALENEESLASETGNSRNSLLPYLQGEPLTPEVIMPLLLTNSEARETYLRNRDYDALIPEILEKSINLASYASFALSLESSELGIEESKNPNFALAKTNLLQALAWESKGLKQLENFSSNNQKSIKEIGAGILYLTIGLVEYLDAEKTNSFAPLYLIPVSITYRNSSRRTQVVLSYTGEDIIENVSFAEKLKKDFNVYLPKINIKENLLQEKERVNQGLASIFSLEELEVQLSKVKNDDTYDFKDYFNLVKDCLTKQKFTFALHEQAFLATYQFAKQRMYLDLNPDEWPQHAKLEQHELINQLFNENTGNKELAVGVENTEYEIDKIEHIHDIYPLVAEADSSQHSALIDVIQGKNLVIEGPPGSGKSQTITNMIAAAMKQGKKVLFIAEKFAALEGVHRRLIDLGLGDFCLDLHDNHIAKKEVFESIAQRLDTLGKYTYPEGLPNAIAQYEQYKEKLNAYAEQISTPYLDSGFNYQEILAAAGYYKQFNFVNGGFGLFAKETVEDQNLASKFFTRDNYNNIIVELNSFTTIISKLRIALIQQARYLRQTQQEQDPIMAIVAKADELARHEQPQLINNFKRNNSINPNDPKYSDLRICDHLWYGVTSQELNSFDASRVIQSLHQWQKSLIEIKDFVQNLLRQHQMDPSVLVSSGELPPSGAEAQDLELAHLDLLALDIFAQSFASLPLENVSEFIDLPLLRQLLSNPLDVASLFNNLQHDLEHLERYLSFGASQGQGLFNYNYFESIIAQKEASQGEVDFSAVNLIPELRNKHYSNIERQRLLANREIERLFTHVIKHLPLLSEYIRDSGNLTQLNNFVVSVEKYLKRDGENLKSATEFVNYLTTKVAGTFELNYQQLVELANLLSELPSHLVKYRNINYLSPILETNFEELTESLNQLRYEIASLQMDFDLGHLASYEEFVEMRKALINKPNFFMRFFDSRYKNARRRLLLLTRGVDYDDIAVERILARIDSYYAKLRLLENSQIFKDFFGDLYQGADTNLDNIRILCDWSNKVVDYCRNELNNSQISPVLGYLLDEKEFFAIVEIGRTIANDFNRLREAAEEVNSYLYMPVLDYSQLSNLLELLIPEVKIVSRLVRTNYKAVDLQIILQDGIALFHEQVNREKRFTSGLISDQDLEQMLSYDVALSDLHSYIVSSTTNPNLRQRLFQEKPRLMYVANTWYIAHQFIGLSRLLGELKASNMRAIAGNLEQVTDLQKTSQVGLNLKEVLRIARMQQSQNEKVASLNITSRGILAMFGAFNSFVDFIQAQSQMAELSNSIKNARAWFADFIALTKLNDSLWIGESTNSLLDLIVRNQLALDCADGLIEWIDYLKATQSLKDLGIEKISHYAEQISNLNVDQLANMFSQVFFNYLAWKVVERAPILRDFSSISHNATIEKFDLADENLKVLQRQNIAFAIDSNTQVIPGVEAKRASELTEMALLRYVANHKNMRASLRDIIFRAGNSLQAIKPCFMMSPASVAQFLTPGLLDFDIMIMDEASQVTPEDALGAIARSKQVVIVGDPKQLPPTSFFASANNSSKDDESLLITQTAKSILDVATTMFPTRVLRWHYRSRHESLIAFSNQQYYGSKLVTFPSPYAQHPDYGVQFNQVEGTFDYKRGNPIEAKIVARAMITHLEEHANETLGVVAMNQRQATLVKREFDKLLEQHPQAFATYQTYENTVEPVFIKNLENVQGDERDVIIISCTYAPPKVGARLPQRFGPINGAAGSKRLNVLFTRSKKRMELYSSFTYQDVEKRSEANNSGVNDLRLFLQYAQTGVLEKEQTPQVERKLSTADYIANTLSSRLDQRYNLVTNLGTSSYSLEMAFARKGDNSYILGLETDGQVYTSAKSARDRDRLRQMVMRRLGWKLERVWTVDWYKYSQEEIIADLQNMLAQQN</sequence>
<protein>
    <recommendedName>
        <fullName evidence="6">DNA helicase</fullName>
    </recommendedName>
</protein>
<dbReference type="InterPro" id="IPR027417">
    <property type="entry name" value="P-loop_NTPase"/>
</dbReference>
<dbReference type="PANTHER" id="PTHR10887:SF530">
    <property type="entry name" value="SUPERFAMILY I DNA HELICASES"/>
    <property type="match status" value="1"/>
</dbReference>
<dbReference type="Pfam" id="PF13195">
    <property type="entry name" value="DUF4011"/>
    <property type="match status" value="1"/>
</dbReference>
<reference evidence="4 5" key="1">
    <citation type="submission" date="2017-08" db="EMBL/GenBank/DDBJ databases">
        <title>Reclassification of Bisgaard taxon 37 and 44.</title>
        <authorList>
            <person name="Christensen H."/>
        </authorList>
    </citation>
    <scope>NUCLEOTIDE SEQUENCE [LARGE SCALE GENOMIC DNA]</scope>
    <source>
        <strain evidence="4 5">B96_3</strain>
    </source>
</reference>
<dbReference type="InterPro" id="IPR025103">
    <property type="entry name" value="DUF4011"/>
</dbReference>
<name>A0A3A1Y5S2_9GAMM</name>
<evidence type="ECO:0000259" key="2">
    <source>
        <dbReference type="Pfam" id="PF13087"/>
    </source>
</evidence>
<evidence type="ECO:0008006" key="6">
    <source>
        <dbReference type="Google" id="ProtNLM"/>
    </source>
</evidence>
<dbReference type="InterPro" id="IPR047187">
    <property type="entry name" value="SF1_C_Upf1"/>
</dbReference>